<evidence type="ECO:0000313" key="3">
    <source>
        <dbReference type="Proteomes" id="UP001066276"/>
    </source>
</evidence>
<proteinExistence type="predicted"/>
<dbReference type="Proteomes" id="UP001066276">
    <property type="component" value="Chromosome 5"/>
</dbReference>
<evidence type="ECO:0000256" key="1">
    <source>
        <dbReference type="SAM" id="MobiDB-lite"/>
    </source>
</evidence>
<feature type="region of interest" description="Disordered" evidence="1">
    <location>
        <begin position="76"/>
        <end position="106"/>
    </location>
</feature>
<dbReference type="AlphaFoldDB" id="A0AAV7RTF0"/>
<feature type="region of interest" description="Disordered" evidence="1">
    <location>
        <begin position="24"/>
        <end position="43"/>
    </location>
</feature>
<organism evidence="2 3">
    <name type="scientific">Pleurodeles waltl</name>
    <name type="common">Iberian ribbed newt</name>
    <dbReference type="NCBI Taxonomy" id="8319"/>
    <lineage>
        <taxon>Eukaryota</taxon>
        <taxon>Metazoa</taxon>
        <taxon>Chordata</taxon>
        <taxon>Craniata</taxon>
        <taxon>Vertebrata</taxon>
        <taxon>Euteleostomi</taxon>
        <taxon>Amphibia</taxon>
        <taxon>Batrachia</taxon>
        <taxon>Caudata</taxon>
        <taxon>Salamandroidea</taxon>
        <taxon>Salamandridae</taxon>
        <taxon>Pleurodelinae</taxon>
        <taxon>Pleurodeles</taxon>
    </lineage>
</organism>
<name>A0AAV7RTF0_PLEWA</name>
<keyword evidence="3" id="KW-1185">Reference proteome</keyword>
<evidence type="ECO:0000313" key="2">
    <source>
        <dbReference type="EMBL" id="KAJ1154213.1"/>
    </source>
</evidence>
<gene>
    <name evidence="2" type="ORF">NDU88_006967</name>
</gene>
<reference evidence="2" key="1">
    <citation type="journal article" date="2022" name="bioRxiv">
        <title>Sequencing and chromosome-scale assembly of the giantPleurodeles waltlgenome.</title>
        <authorList>
            <person name="Brown T."/>
            <person name="Elewa A."/>
            <person name="Iarovenko S."/>
            <person name="Subramanian E."/>
            <person name="Araus A.J."/>
            <person name="Petzold A."/>
            <person name="Susuki M."/>
            <person name="Suzuki K.-i.T."/>
            <person name="Hayashi T."/>
            <person name="Toyoda A."/>
            <person name="Oliveira C."/>
            <person name="Osipova E."/>
            <person name="Leigh N.D."/>
            <person name="Simon A."/>
            <person name="Yun M.H."/>
        </authorList>
    </citation>
    <scope>NUCLEOTIDE SEQUENCE</scope>
    <source>
        <strain evidence="2">20211129_DDA</strain>
        <tissue evidence="2">Liver</tissue>
    </source>
</reference>
<protein>
    <submittedName>
        <fullName evidence="2">Uncharacterized protein</fullName>
    </submittedName>
</protein>
<comment type="caution">
    <text evidence="2">The sequence shown here is derived from an EMBL/GenBank/DDBJ whole genome shotgun (WGS) entry which is preliminary data.</text>
</comment>
<accession>A0AAV7RTF0</accession>
<feature type="compositionally biased region" description="Basic residues" evidence="1">
    <location>
        <begin position="82"/>
        <end position="92"/>
    </location>
</feature>
<sequence>MSGSGQQRVSCGLAPPCFLRLSSHDQPAESETSQKRAAAAVGPEVRRSPACSSAYAWCSVHLVDRCGGWRLGGQASCGCGSQKRKPSRKVALRRSSERSPKMAPTP</sequence>
<dbReference type="EMBL" id="JANPWB010000009">
    <property type="protein sequence ID" value="KAJ1154213.1"/>
    <property type="molecule type" value="Genomic_DNA"/>
</dbReference>